<keyword evidence="2" id="KW-0472">Membrane</keyword>
<reference evidence="4" key="2">
    <citation type="journal article" date="2021" name="PeerJ">
        <title>Extensive microbial diversity within the chicken gut microbiome revealed by metagenomics and culture.</title>
        <authorList>
            <person name="Gilroy R."/>
            <person name="Ravi A."/>
            <person name="Getino M."/>
            <person name="Pursley I."/>
            <person name="Horton D.L."/>
            <person name="Alikhan N.F."/>
            <person name="Baker D."/>
            <person name="Gharbi K."/>
            <person name="Hall N."/>
            <person name="Watson M."/>
            <person name="Adriaenssens E.M."/>
            <person name="Foster-Nyarko E."/>
            <person name="Jarju S."/>
            <person name="Secka A."/>
            <person name="Antonio M."/>
            <person name="Oren A."/>
            <person name="Chaudhuri R.R."/>
            <person name="La Ragione R."/>
            <person name="Hildebrand F."/>
            <person name="Pallen M.J."/>
        </authorList>
    </citation>
    <scope>NUCLEOTIDE SEQUENCE</scope>
    <source>
        <strain evidence="4">CHK176-22527</strain>
    </source>
</reference>
<dbReference type="EMBL" id="DVLX01000083">
    <property type="protein sequence ID" value="HIT99884.1"/>
    <property type="molecule type" value="Genomic_DNA"/>
</dbReference>
<sequence length="497" mass="54722">MRRKFIACLAVGAMLATMVPGAVSAADTENAANDNSGKVLKEEITTPQTYNINGEVVKTVYVGALNGGKVNVIVTSASGYIEPSESGWSYYNEGLYGKQWHKVYDVNADNEKVTFNANYNSNTNSWDDSQTITIDFHKFDTEAPVINTDAVPTVLPDAELGEDYELPSLPVTDDITADFTTNEIGSVYYSKTGEDGTWETADSFSTDKEGYFNIWYKATDLSGKTSTASAYKQVHVVDTTAPTSAIEKIADMEKGDKLNISDVKVNAEDKSGIDKVWLNEILYSETNESWEDYESVWKLGYGTDPITEYEMDKAGYYKLKYRVTDKAENQNTAYPSVIVKVDEIYGTGGFTLNYVDKDGNKVGDSTYVGKEDAVLDYEYDENGDKETFMEFKYKEDGFEAQPPAGYYIASQDDFNDVTDPMRVYVENGGENTDAQYDITVTKEKAEAASDKEDKGEVTPPKTPKTGDDMNVALLAGLMALTAAAGAGTVFARKKVMK</sequence>
<feature type="region of interest" description="Disordered" evidence="1">
    <location>
        <begin position="444"/>
        <end position="466"/>
    </location>
</feature>
<evidence type="ECO:0000313" key="4">
    <source>
        <dbReference type="EMBL" id="HIT99884.1"/>
    </source>
</evidence>
<dbReference type="NCBIfam" id="TIGR01167">
    <property type="entry name" value="LPXTG_anchor"/>
    <property type="match status" value="1"/>
</dbReference>
<dbReference type="Proteomes" id="UP000824159">
    <property type="component" value="Unassembled WGS sequence"/>
</dbReference>
<comment type="caution">
    <text evidence="4">The sequence shown here is derived from an EMBL/GenBank/DDBJ whole genome shotgun (WGS) entry which is preliminary data.</text>
</comment>
<accession>A0A9D1HDH1</accession>
<keyword evidence="2" id="KW-1133">Transmembrane helix</keyword>
<proteinExistence type="predicted"/>
<keyword evidence="3" id="KW-0732">Signal</keyword>
<keyword evidence="2" id="KW-0812">Transmembrane</keyword>
<evidence type="ECO:0000256" key="2">
    <source>
        <dbReference type="SAM" id="Phobius"/>
    </source>
</evidence>
<evidence type="ECO:0000256" key="3">
    <source>
        <dbReference type="SAM" id="SignalP"/>
    </source>
</evidence>
<reference evidence="4" key="1">
    <citation type="submission" date="2020-10" db="EMBL/GenBank/DDBJ databases">
        <authorList>
            <person name="Gilroy R."/>
        </authorList>
    </citation>
    <scope>NUCLEOTIDE SEQUENCE</scope>
    <source>
        <strain evidence="4">CHK176-22527</strain>
    </source>
</reference>
<feature type="compositionally biased region" description="Basic and acidic residues" evidence="1">
    <location>
        <begin position="444"/>
        <end position="456"/>
    </location>
</feature>
<evidence type="ECO:0000256" key="1">
    <source>
        <dbReference type="SAM" id="MobiDB-lite"/>
    </source>
</evidence>
<evidence type="ECO:0000313" key="5">
    <source>
        <dbReference type="Proteomes" id="UP000824159"/>
    </source>
</evidence>
<gene>
    <name evidence="4" type="ORF">IAD12_06490</name>
</gene>
<feature type="transmembrane region" description="Helical" evidence="2">
    <location>
        <begin position="471"/>
        <end position="491"/>
    </location>
</feature>
<name>A0A9D1HDH1_9FIRM</name>
<feature type="chain" id="PRO_5039594310" evidence="3">
    <location>
        <begin position="26"/>
        <end position="497"/>
    </location>
</feature>
<dbReference type="AlphaFoldDB" id="A0A9D1HDH1"/>
<protein>
    <submittedName>
        <fullName evidence="4">LPXTG cell wall anchor domain-containing protein</fullName>
    </submittedName>
</protein>
<organism evidence="4 5">
    <name type="scientific">Candidatus Allocopromorpha excrementavium</name>
    <dbReference type="NCBI Taxonomy" id="2840741"/>
    <lineage>
        <taxon>Bacteria</taxon>
        <taxon>Bacillati</taxon>
        <taxon>Bacillota</taxon>
        <taxon>Clostridia</taxon>
        <taxon>Eubacteriales</taxon>
        <taxon>Eubacteriaceae</taxon>
        <taxon>Eubacteriaceae incertae sedis</taxon>
        <taxon>Candidatus Allocopromorpha</taxon>
    </lineage>
</organism>
<feature type="signal peptide" evidence="3">
    <location>
        <begin position="1"/>
        <end position="25"/>
    </location>
</feature>